<proteinExistence type="predicted"/>
<name>A0A1C2EA32_9HYPH</name>
<dbReference type="AlphaFoldDB" id="A0A1C2EA32"/>
<gene>
    <name evidence="2" type="ORF">QV13_03010</name>
</gene>
<keyword evidence="2" id="KW-0378">Hydrolase</keyword>
<evidence type="ECO:0000313" key="2">
    <source>
        <dbReference type="EMBL" id="OCX23842.1"/>
    </source>
</evidence>
<evidence type="ECO:0000259" key="1">
    <source>
        <dbReference type="Pfam" id="PF13788"/>
    </source>
</evidence>
<dbReference type="RefSeq" id="WP_024925844.1">
    <property type="nucleotide sequence ID" value="NZ_MDEO01000024.1"/>
</dbReference>
<dbReference type="OrthoDB" id="8595425at2"/>
<dbReference type="InterPro" id="IPR025438">
    <property type="entry name" value="DUF4180"/>
</dbReference>
<sequence>MDEVIEIGGARVLHCAKEGALLAREADINDFIGTAFSHQADVVAIPVERLGPDFLKLSTGLAGATFQKMVNYQLKCAIVGDIGDTLERSGPLRDFVRETNKGSSIWFVPGFEVLKEKLLLRAGAA</sequence>
<reference evidence="2 3" key="1">
    <citation type="submission" date="2016-08" db="EMBL/GenBank/DDBJ databases">
        <title>Whole genome sequence of Mesorhizobium sp. strain UASWS1009 isolated from industrial sewage.</title>
        <authorList>
            <person name="Crovadore J."/>
            <person name="Calmin G."/>
            <person name="Chablais R."/>
            <person name="Cochard B."/>
            <person name="Lefort F."/>
        </authorList>
    </citation>
    <scope>NUCLEOTIDE SEQUENCE [LARGE SCALE GENOMIC DNA]</scope>
    <source>
        <strain evidence="2 3">UASWS1009</strain>
    </source>
</reference>
<keyword evidence="3" id="KW-1185">Reference proteome</keyword>
<organism evidence="2 3">
    <name type="scientific">Mesorhizobium hungaricum</name>
    <dbReference type="NCBI Taxonomy" id="1566387"/>
    <lineage>
        <taxon>Bacteria</taxon>
        <taxon>Pseudomonadati</taxon>
        <taxon>Pseudomonadota</taxon>
        <taxon>Alphaproteobacteria</taxon>
        <taxon>Hyphomicrobiales</taxon>
        <taxon>Phyllobacteriaceae</taxon>
        <taxon>Mesorhizobium</taxon>
    </lineage>
</organism>
<dbReference type="EMBL" id="MDEO01000024">
    <property type="protein sequence ID" value="OCX23842.1"/>
    <property type="molecule type" value="Genomic_DNA"/>
</dbReference>
<dbReference type="Proteomes" id="UP000094412">
    <property type="component" value="Unassembled WGS sequence"/>
</dbReference>
<accession>A0A1C2EA32</accession>
<dbReference type="STRING" id="1566387.QV13_03010"/>
<dbReference type="GO" id="GO:0016787">
    <property type="term" value="F:hydrolase activity"/>
    <property type="evidence" value="ECO:0007669"/>
    <property type="project" value="UniProtKB-KW"/>
</dbReference>
<protein>
    <submittedName>
        <fullName evidence="2">Alpha/beta hydrolase</fullName>
    </submittedName>
</protein>
<comment type="caution">
    <text evidence="2">The sequence shown here is derived from an EMBL/GenBank/DDBJ whole genome shotgun (WGS) entry which is preliminary data.</text>
</comment>
<evidence type="ECO:0000313" key="3">
    <source>
        <dbReference type="Proteomes" id="UP000094412"/>
    </source>
</evidence>
<feature type="domain" description="DUF4180" evidence="1">
    <location>
        <begin position="9"/>
        <end position="118"/>
    </location>
</feature>
<dbReference type="Pfam" id="PF13788">
    <property type="entry name" value="DUF4180"/>
    <property type="match status" value="1"/>
</dbReference>